<evidence type="ECO:0000256" key="2">
    <source>
        <dbReference type="ARBA" id="ARBA00006555"/>
    </source>
</evidence>
<comment type="similarity">
    <text evidence="2">Belongs to the TonB family.</text>
</comment>
<evidence type="ECO:0000256" key="8">
    <source>
        <dbReference type="ARBA" id="ARBA00022989"/>
    </source>
</evidence>
<dbReference type="EMBL" id="CP060139">
    <property type="protein sequence ID" value="QNR23048.1"/>
    <property type="molecule type" value="Genomic_DNA"/>
</dbReference>
<dbReference type="InterPro" id="IPR037682">
    <property type="entry name" value="TonB_C"/>
</dbReference>
<evidence type="ECO:0000256" key="10">
    <source>
        <dbReference type="SAM" id="Phobius"/>
    </source>
</evidence>
<evidence type="ECO:0000313" key="12">
    <source>
        <dbReference type="EMBL" id="QNR23048.1"/>
    </source>
</evidence>
<keyword evidence="13" id="KW-1185">Reference proteome</keyword>
<keyword evidence="4" id="KW-1003">Cell membrane</keyword>
<keyword evidence="9 10" id="KW-0472">Membrane</keyword>
<gene>
    <name evidence="12" type="ORF">H4K34_11740</name>
</gene>
<keyword evidence="7" id="KW-0653">Protein transport</keyword>
<evidence type="ECO:0000256" key="1">
    <source>
        <dbReference type="ARBA" id="ARBA00004383"/>
    </source>
</evidence>
<organism evidence="12 13">
    <name type="scientific">Croceimicrobium hydrocarbonivorans</name>
    <dbReference type="NCBI Taxonomy" id="2761580"/>
    <lineage>
        <taxon>Bacteria</taxon>
        <taxon>Pseudomonadati</taxon>
        <taxon>Bacteroidota</taxon>
        <taxon>Flavobacteriia</taxon>
        <taxon>Flavobacteriales</taxon>
        <taxon>Owenweeksiaceae</taxon>
        <taxon>Croceimicrobium</taxon>
    </lineage>
</organism>
<dbReference type="KEGG" id="chyd:H4K34_11740"/>
<feature type="domain" description="TonB C-terminal" evidence="11">
    <location>
        <begin position="163"/>
        <end position="254"/>
    </location>
</feature>
<keyword evidence="8 10" id="KW-1133">Transmembrane helix</keyword>
<dbReference type="Proteomes" id="UP000516305">
    <property type="component" value="Chromosome"/>
</dbReference>
<dbReference type="Gene3D" id="3.30.1150.10">
    <property type="match status" value="1"/>
</dbReference>
<dbReference type="GO" id="GO:0031992">
    <property type="term" value="F:energy transducer activity"/>
    <property type="evidence" value="ECO:0007669"/>
    <property type="project" value="TreeGrafter"/>
</dbReference>
<feature type="transmembrane region" description="Helical" evidence="10">
    <location>
        <begin position="18"/>
        <end position="38"/>
    </location>
</feature>
<dbReference type="InterPro" id="IPR006260">
    <property type="entry name" value="TonB/TolA_C"/>
</dbReference>
<evidence type="ECO:0000256" key="9">
    <source>
        <dbReference type="ARBA" id="ARBA00023136"/>
    </source>
</evidence>
<dbReference type="PANTHER" id="PTHR33446:SF2">
    <property type="entry name" value="PROTEIN TONB"/>
    <property type="match status" value="1"/>
</dbReference>
<keyword evidence="3" id="KW-0813">Transport</keyword>
<comment type="subcellular location">
    <subcellularLocation>
        <location evidence="1">Cell inner membrane</location>
        <topology evidence="1">Single-pass membrane protein</topology>
        <orientation evidence="1">Periplasmic side</orientation>
    </subcellularLocation>
</comment>
<dbReference type="SUPFAM" id="SSF74653">
    <property type="entry name" value="TolA/TonB C-terminal domain"/>
    <property type="match status" value="1"/>
</dbReference>
<proteinExistence type="inferred from homology"/>
<evidence type="ECO:0000313" key="13">
    <source>
        <dbReference type="Proteomes" id="UP000516305"/>
    </source>
</evidence>
<evidence type="ECO:0000256" key="6">
    <source>
        <dbReference type="ARBA" id="ARBA00022692"/>
    </source>
</evidence>
<dbReference type="InterPro" id="IPR051045">
    <property type="entry name" value="TonB-dependent_transducer"/>
</dbReference>
<reference evidence="12 13" key="1">
    <citation type="submission" date="2020-08" db="EMBL/GenBank/DDBJ databases">
        <title>Croceimicrobium hydrocarbonivorans gen. nov., sp. nov., a novel marine bacterium isolated from a bacterial consortium that degrades polyethylene terephthalate.</title>
        <authorList>
            <person name="Liu R."/>
        </authorList>
    </citation>
    <scope>NUCLEOTIDE SEQUENCE [LARGE SCALE GENOMIC DNA]</scope>
    <source>
        <strain evidence="12 13">A20-9</strain>
    </source>
</reference>
<protein>
    <submittedName>
        <fullName evidence="12">Energy transducer TonB</fullName>
    </submittedName>
</protein>
<evidence type="ECO:0000256" key="3">
    <source>
        <dbReference type="ARBA" id="ARBA00022448"/>
    </source>
</evidence>
<dbReference type="Pfam" id="PF03544">
    <property type="entry name" value="TonB_C"/>
    <property type="match status" value="1"/>
</dbReference>
<evidence type="ECO:0000256" key="7">
    <source>
        <dbReference type="ARBA" id="ARBA00022927"/>
    </source>
</evidence>
<evidence type="ECO:0000259" key="11">
    <source>
        <dbReference type="PROSITE" id="PS52015"/>
    </source>
</evidence>
<dbReference type="AlphaFoldDB" id="A0A7H0VBF0"/>
<accession>A0A7H0VBF0</accession>
<keyword evidence="6 10" id="KW-0812">Transmembrane</keyword>
<evidence type="ECO:0000256" key="5">
    <source>
        <dbReference type="ARBA" id="ARBA00022519"/>
    </source>
</evidence>
<dbReference type="PANTHER" id="PTHR33446">
    <property type="entry name" value="PROTEIN TONB-RELATED"/>
    <property type="match status" value="1"/>
</dbReference>
<dbReference type="PROSITE" id="PS52015">
    <property type="entry name" value="TONB_CTD"/>
    <property type="match status" value="1"/>
</dbReference>
<keyword evidence="5" id="KW-0997">Cell inner membrane</keyword>
<dbReference type="GO" id="GO:0015031">
    <property type="term" value="P:protein transport"/>
    <property type="evidence" value="ECO:0007669"/>
    <property type="project" value="UniProtKB-KW"/>
</dbReference>
<evidence type="ECO:0000256" key="4">
    <source>
        <dbReference type="ARBA" id="ARBA00022475"/>
    </source>
</evidence>
<name>A0A7H0VBF0_9FLAO</name>
<dbReference type="NCBIfam" id="TIGR01352">
    <property type="entry name" value="tonB_Cterm"/>
    <property type="match status" value="1"/>
</dbReference>
<dbReference type="RefSeq" id="WP_210757585.1">
    <property type="nucleotide sequence ID" value="NZ_CP060139.1"/>
</dbReference>
<sequence length="254" mass="28855">MENKKNPKLDLEKYRTHFLLAGVALSLFIVIQLFNINFSEPEIEKPQQIVVDGDDIVIPITVRPPKTVKIEQPKELPSELNVVDDNTVVDNELDMSATETDEDEYLISENQDVRYVEGEVEIVGEEAEDLEELEDPIPFAVVETVPIFPGCESFATNDERKTCFQTQLLQYVSQNFVYSETARRLKIEGRVIVSFVVEKNGQVSNVQVMRSVDPYLDNEALRVISGLPQIEPAKQRGKAVRMSFVVPIKIELKE</sequence>
<dbReference type="GO" id="GO:0055085">
    <property type="term" value="P:transmembrane transport"/>
    <property type="evidence" value="ECO:0007669"/>
    <property type="project" value="InterPro"/>
</dbReference>
<dbReference type="GO" id="GO:0098797">
    <property type="term" value="C:plasma membrane protein complex"/>
    <property type="evidence" value="ECO:0007669"/>
    <property type="project" value="TreeGrafter"/>
</dbReference>